<evidence type="ECO:0000313" key="8">
    <source>
        <dbReference type="Proteomes" id="UP000886885"/>
    </source>
</evidence>
<dbReference type="PROSITE" id="PS51136">
    <property type="entry name" value="WAC"/>
    <property type="match status" value="1"/>
</dbReference>
<dbReference type="InterPro" id="IPR018501">
    <property type="entry name" value="DDT_dom"/>
</dbReference>
<feature type="domain" description="WAC" evidence="6">
    <location>
        <begin position="22"/>
        <end position="120"/>
    </location>
</feature>
<keyword evidence="2 3" id="KW-0539">Nucleus</keyword>
<comment type="subcellular location">
    <subcellularLocation>
        <location evidence="1 3">Nucleus</location>
    </subcellularLocation>
</comment>
<dbReference type="Pfam" id="PF15613">
    <property type="entry name" value="WSD"/>
    <property type="match status" value="1"/>
</dbReference>
<dbReference type="Pfam" id="PF10537">
    <property type="entry name" value="WAC_Acf1_DNA_bd"/>
    <property type="match status" value="1"/>
</dbReference>
<name>A0A8X7ZZ42_POPTO</name>
<dbReference type="Pfam" id="PF02791">
    <property type="entry name" value="DDT"/>
    <property type="match status" value="1"/>
</dbReference>
<evidence type="ECO:0000256" key="4">
    <source>
        <dbReference type="SAM" id="MobiDB-lite"/>
    </source>
</evidence>
<evidence type="ECO:0000313" key="7">
    <source>
        <dbReference type="EMBL" id="KAG6777731.1"/>
    </source>
</evidence>
<dbReference type="EMBL" id="JAAWWB010000008">
    <property type="protein sequence ID" value="KAG6777731.1"/>
    <property type="molecule type" value="Genomic_DNA"/>
</dbReference>
<evidence type="ECO:0008006" key="9">
    <source>
        <dbReference type="Google" id="ProtNLM"/>
    </source>
</evidence>
<feature type="region of interest" description="Disordered" evidence="4">
    <location>
        <begin position="508"/>
        <end position="541"/>
    </location>
</feature>
<dbReference type="PANTHER" id="PTHR15546">
    <property type="entry name" value="BROMODOMAIN ADJACENT TO ZINC FINGER DOMAIN, 2A"/>
    <property type="match status" value="1"/>
</dbReference>
<accession>A0A8X7ZZ42</accession>
<sequence>MPLLKKKPFTLLEPPKDLEPNELVYQVRFTKEIFRDYEYPSFKILESYFSGKSNLTYEEALVSEKHAAEKVPEIPKELMTPALRSIQFSMLSLKDLADMIAAKLQEHLFVGAELHGKGKKGDLCPCKILKVLEDITVKTKYEVAWLDRNKKVTETAVVNRDDLIWKKSTFSRNSLKPFIRKSTRQSFPWVLHDKLAEKYRISRDLPQDLKGKVFIKDGVVYNKRKKDAMEVKDSGKLKKKKVEAEEAEATKKEDNHRKEEPIKYPIDDLLVQPETDDPVFTVRPLPSREFNVPMDGVGDLLMVWDFLSSFSKLLHLWPFSLEDFENAICHKGSNVNLIVETHSSLIRLLKSEKDECFSAVQKRTRALKITLTNWTDYLCDFLEIINIGDLSTHITTIKRGHYGLLDAQVKLGILRELVNQVLETDIAREKLAGSVEERQVLLSMKRGEALEEGRKKREEKEWLKAKSADNGAMNGHGVDSTGNNQPVLSNGNHIGQNGQIAKNKGEAFSTRPNHASNNSRHLEIESKKTGKKKNMGVESQAEKGIDLTKKEALLLLRDEKIAASTWSIKEQRVIYLLLSLSLVAYFERELEKRILHTNPLGKDRDYNRYWWFKRDGRVFVESSDSKLWGYYCCKEEIDALMGSLNPKGERERALQTQVEKFYSRICLELQKRSKDLATKIALEEAVHRRSTRVRALPRENSANAFLNYVNRWKED</sequence>
<evidence type="ECO:0000256" key="2">
    <source>
        <dbReference type="ARBA" id="ARBA00023242"/>
    </source>
</evidence>
<feature type="domain" description="DDT" evidence="5">
    <location>
        <begin position="294"/>
        <end position="355"/>
    </location>
</feature>
<comment type="caution">
    <text evidence="7">The sequence shown here is derived from an EMBL/GenBank/DDBJ whole genome shotgun (WGS) entry which is preliminary data.</text>
</comment>
<dbReference type="AlphaFoldDB" id="A0A8X7ZZ42"/>
<evidence type="ECO:0000259" key="5">
    <source>
        <dbReference type="PROSITE" id="PS50827"/>
    </source>
</evidence>
<dbReference type="InterPro" id="IPR028941">
    <property type="entry name" value="WHIM2_dom"/>
</dbReference>
<dbReference type="GO" id="GO:0000785">
    <property type="term" value="C:chromatin"/>
    <property type="evidence" value="ECO:0007669"/>
    <property type="project" value="UniProtKB-ARBA"/>
</dbReference>
<dbReference type="SMART" id="SM00571">
    <property type="entry name" value="DDT"/>
    <property type="match status" value="1"/>
</dbReference>
<evidence type="ECO:0000259" key="6">
    <source>
        <dbReference type="PROSITE" id="PS51136"/>
    </source>
</evidence>
<protein>
    <recommendedName>
        <fullName evidence="9">DDT domain-containing protein</fullName>
    </recommendedName>
</protein>
<reference evidence="7" key="1">
    <citation type="journal article" date="2020" name="bioRxiv">
        <title>Hybrid origin of Populus tomentosa Carr. identified through genome sequencing and phylogenomic analysis.</title>
        <authorList>
            <person name="An X."/>
            <person name="Gao K."/>
            <person name="Chen Z."/>
            <person name="Li J."/>
            <person name="Yang X."/>
            <person name="Yang X."/>
            <person name="Zhou J."/>
            <person name="Guo T."/>
            <person name="Zhao T."/>
            <person name="Huang S."/>
            <person name="Miao D."/>
            <person name="Khan W.U."/>
            <person name="Rao P."/>
            <person name="Ye M."/>
            <person name="Lei B."/>
            <person name="Liao W."/>
            <person name="Wang J."/>
            <person name="Ji L."/>
            <person name="Li Y."/>
            <person name="Guo B."/>
            <person name="Mustafa N.S."/>
            <person name="Li S."/>
            <person name="Yun Q."/>
            <person name="Keller S.R."/>
            <person name="Mao J."/>
            <person name="Zhang R."/>
            <person name="Strauss S.H."/>
        </authorList>
    </citation>
    <scope>NUCLEOTIDE SEQUENCE</scope>
    <source>
        <strain evidence="7">GM15</strain>
        <tissue evidence="7">Leaf</tissue>
    </source>
</reference>
<organism evidence="7 8">
    <name type="scientific">Populus tomentosa</name>
    <name type="common">Chinese white poplar</name>
    <dbReference type="NCBI Taxonomy" id="118781"/>
    <lineage>
        <taxon>Eukaryota</taxon>
        <taxon>Viridiplantae</taxon>
        <taxon>Streptophyta</taxon>
        <taxon>Embryophyta</taxon>
        <taxon>Tracheophyta</taxon>
        <taxon>Spermatophyta</taxon>
        <taxon>Magnoliopsida</taxon>
        <taxon>eudicotyledons</taxon>
        <taxon>Gunneridae</taxon>
        <taxon>Pentapetalae</taxon>
        <taxon>rosids</taxon>
        <taxon>fabids</taxon>
        <taxon>Malpighiales</taxon>
        <taxon>Salicaceae</taxon>
        <taxon>Saliceae</taxon>
        <taxon>Populus</taxon>
    </lineage>
</organism>
<dbReference type="InterPro" id="IPR013136">
    <property type="entry name" value="WSTF_Acf1_Cbp146"/>
</dbReference>
<dbReference type="Proteomes" id="UP000886885">
    <property type="component" value="Chromosome 4D"/>
</dbReference>
<dbReference type="PROSITE" id="PS50827">
    <property type="entry name" value="DDT"/>
    <property type="match status" value="1"/>
</dbReference>
<dbReference type="InterPro" id="IPR053271">
    <property type="entry name" value="DDT_domain"/>
</dbReference>
<keyword evidence="8" id="KW-1185">Reference proteome</keyword>
<dbReference type="PANTHER" id="PTHR15546:SF2">
    <property type="entry name" value="DDT DOMAIN-CONTAINING PROTEIN DDB_G0282237"/>
    <property type="match status" value="1"/>
</dbReference>
<dbReference type="GO" id="GO:0005634">
    <property type="term" value="C:nucleus"/>
    <property type="evidence" value="ECO:0007669"/>
    <property type="project" value="UniProtKB-SubCell"/>
</dbReference>
<gene>
    <name evidence="7" type="ORF">POTOM_017560</name>
</gene>
<feature type="region of interest" description="Disordered" evidence="4">
    <location>
        <begin position="232"/>
        <end position="257"/>
    </location>
</feature>
<evidence type="ECO:0000256" key="3">
    <source>
        <dbReference type="PROSITE-ProRule" id="PRU00475"/>
    </source>
</evidence>
<dbReference type="OrthoDB" id="332390at2759"/>
<proteinExistence type="predicted"/>
<evidence type="ECO:0000256" key="1">
    <source>
        <dbReference type="ARBA" id="ARBA00004123"/>
    </source>
</evidence>
<feature type="compositionally biased region" description="Polar residues" evidence="4">
    <location>
        <begin position="510"/>
        <end position="519"/>
    </location>
</feature>